<dbReference type="Pfam" id="PF22705">
    <property type="entry name" value="C2-set_3"/>
    <property type="match status" value="1"/>
</dbReference>
<reference evidence="6" key="1">
    <citation type="submission" date="2025-08" db="UniProtKB">
        <authorList>
            <consortium name="Ensembl"/>
        </authorList>
    </citation>
    <scope>IDENTIFICATION</scope>
</reference>
<dbReference type="GO" id="GO:0005102">
    <property type="term" value="F:signaling receptor binding"/>
    <property type="evidence" value="ECO:0007669"/>
    <property type="project" value="TreeGrafter"/>
</dbReference>
<organism evidence="6 7">
    <name type="scientific">Labrus bergylta</name>
    <name type="common">ballan wrasse</name>
    <dbReference type="NCBI Taxonomy" id="56723"/>
    <lineage>
        <taxon>Eukaryota</taxon>
        <taxon>Metazoa</taxon>
        <taxon>Chordata</taxon>
        <taxon>Craniata</taxon>
        <taxon>Vertebrata</taxon>
        <taxon>Euteleostomi</taxon>
        <taxon>Actinopterygii</taxon>
        <taxon>Neopterygii</taxon>
        <taxon>Teleostei</taxon>
        <taxon>Neoteleostei</taxon>
        <taxon>Acanthomorphata</taxon>
        <taxon>Eupercaria</taxon>
        <taxon>Labriformes</taxon>
        <taxon>Labridae</taxon>
        <taxon>Labrus</taxon>
    </lineage>
</organism>
<evidence type="ECO:0000256" key="3">
    <source>
        <dbReference type="ARBA" id="ARBA00023319"/>
    </source>
</evidence>
<dbReference type="InterPro" id="IPR003599">
    <property type="entry name" value="Ig_sub"/>
</dbReference>
<dbReference type="PANTHER" id="PTHR24100:SF151">
    <property type="entry name" value="ICOS LIGAND"/>
    <property type="match status" value="1"/>
</dbReference>
<dbReference type="PANTHER" id="PTHR24100">
    <property type="entry name" value="BUTYROPHILIN"/>
    <property type="match status" value="1"/>
</dbReference>
<dbReference type="Gene3D" id="2.60.40.10">
    <property type="entry name" value="Immunoglobulins"/>
    <property type="match status" value="2"/>
</dbReference>
<evidence type="ECO:0000259" key="5">
    <source>
        <dbReference type="PROSITE" id="PS50835"/>
    </source>
</evidence>
<feature type="signal peptide" evidence="4">
    <location>
        <begin position="1"/>
        <end position="21"/>
    </location>
</feature>
<feature type="chain" id="PRO_5018619595" description="Ig-like domain-containing protein" evidence="4">
    <location>
        <begin position="22"/>
        <end position="281"/>
    </location>
</feature>
<dbReference type="InterPro" id="IPR050504">
    <property type="entry name" value="IgSF_BTN/MOG"/>
</dbReference>
<dbReference type="GeneTree" id="ENSGT01030000235070"/>
<dbReference type="Pfam" id="PF07686">
    <property type="entry name" value="V-set"/>
    <property type="match status" value="1"/>
</dbReference>
<dbReference type="Ensembl" id="ENSLBET00000010826.1">
    <property type="protein sequence ID" value="ENSLBEP00000010264.1"/>
    <property type="gene ID" value="ENSLBEG00000007960.1"/>
</dbReference>
<keyword evidence="2" id="KW-0472">Membrane</keyword>
<keyword evidence="7" id="KW-1185">Reference proteome</keyword>
<dbReference type="InterPro" id="IPR013106">
    <property type="entry name" value="Ig_V-set"/>
</dbReference>
<dbReference type="SUPFAM" id="SSF48726">
    <property type="entry name" value="Immunoglobulin"/>
    <property type="match status" value="2"/>
</dbReference>
<dbReference type="InParanoid" id="A0A3Q3ESA5"/>
<dbReference type="Proteomes" id="UP000261660">
    <property type="component" value="Unplaced"/>
</dbReference>
<dbReference type="CDD" id="cd00096">
    <property type="entry name" value="Ig"/>
    <property type="match status" value="1"/>
</dbReference>
<dbReference type="SMART" id="SM00406">
    <property type="entry name" value="IGv"/>
    <property type="match status" value="1"/>
</dbReference>
<keyword evidence="3" id="KW-0393">Immunoglobulin domain</keyword>
<dbReference type="GO" id="GO:0001817">
    <property type="term" value="P:regulation of cytokine production"/>
    <property type="evidence" value="ECO:0007669"/>
    <property type="project" value="TreeGrafter"/>
</dbReference>
<dbReference type="AlphaFoldDB" id="A0A3Q3ESA5"/>
<dbReference type="PROSITE" id="PS50835">
    <property type="entry name" value="IG_LIKE"/>
    <property type="match status" value="2"/>
</dbReference>
<dbReference type="STRING" id="56723.ENSLBEP00000010264"/>
<accession>A0A3Q3ESA5</accession>
<protein>
    <recommendedName>
        <fullName evidence="5">Ig-like domain-containing protein</fullName>
    </recommendedName>
</protein>
<name>A0A3Q3ESA5_9LABR</name>
<evidence type="ECO:0000256" key="1">
    <source>
        <dbReference type="ARBA" id="ARBA00004370"/>
    </source>
</evidence>
<dbReference type="InterPro" id="IPR053896">
    <property type="entry name" value="BTN3A2-like_Ig-C"/>
</dbReference>
<dbReference type="GO" id="GO:0050852">
    <property type="term" value="P:T cell receptor signaling pathway"/>
    <property type="evidence" value="ECO:0007669"/>
    <property type="project" value="TreeGrafter"/>
</dbReference>
<sequence length="281" mass="31866">MECALLFSLLWSVSTFDDVNGRVVVKEDSDAVLPCSLSTKENIETKIFDWKKDDHKEVFHYNGGDYYGHGITGQDKQFEGRVSHFEYELVNGNASIKITETKVSDSGNYTCFFPRLQPPQTFLIELLVGACPEPSVTSLKSTKDWSLLQCEVYGASPRPEVEWRNSSGNILNAKETQVTEREGSYDIILNTTVTKTDHYSCVVTQNEICHQISSKIFVYIHDPEESTQGENLPFCLNVNENFLQNHDDSPDVSNIIHHCVNICLITLKGFKKDTKRTQRLP</sequence>
<dbReference type="InterPro" id="IPR013783">
    <property type="entry name" value="Ig-like_fold"/>
</dbReference>
<evidence type="ECO:0000313" key="7">
    <source>
        <dbReference type="Proteomes" id="UP000261660"/>
    </source>
</evidence>
<reference evidence="6" key="2">
    <citation type="submission" date="2025-09" db="UniProtKB">
        <authorList>
            <consortium name="Ensembl"/>
        </authorList>
    </citation>
    <scope>IDENTIFICATION</scope>
</reference>
<dbReference type="InterPro" id="IPR007110">
    <property type="entry name" value="Ig-like_dom"/>
</dbReference>
<dbReference type="SMART" id="SM00409">
    <property type="entry name" value="IG"/>
    <property type="match status" value="1"/>
</dbReference>
<proteinExistence type="predicted"/>
<evidence type="ECO:0000256" key="4">
    <source>
        <dbReference type="SAM" id="SignalP"/>
    </source>
</evidence>
<dbReference type="InterPro" id="IPR036179">
    <property type="entry name" value="Ig-like_dom_sf"/>
</dbReference>
<comment type="subcellular location">
    <subcellularLocation>
        <location evidence="1">Membrane</location>
    </subcellularLocation>
</comment>
<evidence type="ECO:0000256" key="2">
    <source>
        <dbReference type="ARBA" id="ARBA00023136"/>
    </source>
</evidence>
<feature type="domain" description="Ig-like" evidence="5">
    <location>
        <begin position="119"/>
        <end position="213"/>
    </location>
</feature>
<feature type="domain" description="Ig-like" evidence="5">
    <location>
        <begin position="25"/>
        <end position="111"/>
    </location>
</feature>
<evidence type="ECO:0000313" key="6">
    <source>
        <dbReference type="Ensembl" id="ENSLBEP00000010264.1"/>
    </source>
</evidence>
<dbReference type="GO" id="GO:0009897">
    <property type="term" value="C:external side of plasma membrane"/>
    <property type="evidence" value="ECO:0007669"/>
    <property type="project" value="TreeGrafter"/>
</dbReference>
<keyword evidence="4" id="KW-0732">Signal</keyword>